<dbReference type="Pfam" id="PF13462">
    <property type="entry name" value="Thioredoxin_4"/>
    <property type="match status" value="1"/>
</dbReference>
<dbReference type="InterPro" id="IPR012336">
    <property type="entry name" value="Thioredoxin-like_fold"/>
</dbReference>
<evidence type="ECO:0000256" key="5">
    <source>
        <dbReference type="ARBA" id="ARBA00023284"/>
    </source>
</evidence>
<evidence type="ECO:0000259" key="7">
    <source>
        <dbReference type="Pfam" id="PF13462"/>
    </source>
</evidence>
<dbReference type="CDD" id="cd02972">
    <property type="entry name" value="DsbA_family"/>
    <property type="match status" value="1"/>
</dbReference>
<dbReference type="Gene3D" id="3.40.30.10">
    <property type="entry name" value="Glutaredoxin"/>
    <property type="match status" value="1"/>
</dbReference>
<feature type="transmembrane region" description="Helical" evidence="6">
    <location>
        <begin position="14"/>
        <end position="32"/>
    </location>
</feature>
<dbReference type="GO" id="GO:0016491">
    <property type="term" value="F:oxidoreductase activity"/>
    <property type="evidence" value="ECO:0007669"/>
    <property type="project" value="UniProtKB-KW"/>
</dbReference>
<feature type="domain" description="Thioredoxin-like fold" evidence="7">
    <location>
        <begin position="57"/>
        <end position="208"/>
    </location>
</feature>
<keyword evidence="5" id="KW-0676">Redox-active center</keyword>
<sequence>MATNSGADKGTRNLVIAMVLFIVAVGVIFSLISSRSNSTAAIPAAVSEADGYGIVLNPDSSPKIDVYVDYQCPACRSFELINGKYLNEVIEAKKAKVVFHPMTFIGPESILAANAAACSADENRFVDMNLALFQNQPSGENTGKWQNQFFIELGKSVGINSTTFESCVNDGKYVDWTTNVASASAKADVNSTPTVLINGKPLDRNTQYGDPANFKAALEAAGVK</sequence>
<name>A0A6J6KDE0_9ZZZZ</name>
<evidence type="ECO:0000256" key="6">
    <source>
        <dbReference type="SAM" id="Phobius"/>
    </source>
</evidence>
<evidence type="ECO:0000256" key="4">
    <source>
        <dbReference type="ARBA" id="ARBA00023157"/>
    </source>
</evidence>
<dbReference type="InterPro" id="IPR036249">
    <property type="entry name" value="Thioredoxin-like_sf"/>
</dbReference>
<keyword evidence="4" id="KW-1015">Disulfide bond</keyword>
<reference evidence="8" key="1">
    <citation type="submission" date="2020-05" db="EMBL/GenBank/DDBJ databases">
        <authorList>
            <person name="Chiriac C."/>
            <person name="Salcher M."/>
            <person name="Ghai R."/>
            <person name="Kavagutti S V."/>
        </authorList>
    </citation>
    <scope>NUCLEOTIDE SEQUENCE</scope>
</reference>
<evidence type="ECO:0000256" key="3">
    <source>
        <dbReference type="ARBA" id="ARBA00023002"/>
    </source>
</evidence>
<evidence type="ECO:0000256" key="2">
    <source>
        <dbReference type="ARBA" id="ARBA00022729"/>
    </source>
</evidence>
<dbReference type="AlphaFoldDB" id="A0A6J6KDE0"/>
<keyword evidence="6" id="KW-0812">Transmembrane</keyword>
<keyword evidence="6" id="KW-1133">Transmembrane helix</keyword>
<proteinExistence type="inferred from homology"/>
<dbReference type="PANTHER" id="PTHR13887">
    <property type="entry name" value="GLUTATHIONE S-TRANSFERASE KAPPA"/>
    <property type="match status" value="1"/>
</dbReference>
<evidence type="ECO:0000256" key="1">
    <source>
        <dbReference type="ARBA" id="ARBA00005791"/>
    </source>
</evidence>
<dbReference type="EMBL" id="CAEZWG010000029">
    <property type="protein sequence ID" value="CAB4647068.1"/>
    <property type="molecule type" value="Genomic_DNA"/>
</dbReference>
<accession>A0A6J6KDE0</accession>
<protein>
    <submittedName>
        <fullName evidence="8">Unannotated protein</fullName>
    </submittedName>
</protein>
<dbReference type="PANTHER" id="PTHR13887:SF14">
    <property type="entry name" value="DISULFIDE BOND FORMATION PROTEIN D"/>
    <property type="match status" value="1"/>
</dbReference>
<keyword evidence="3" id="KW-0560">Oxidoreductase</keyword>
<gene>
    <name evidence="8" type="ORF">UFOPK2234_00251</name>
</gene>
<comment type="similarity">
    <text evidence="1">Belongs to the thioredoxin family. DsbA subfamily.</text>
</comment>
<evidence type="ECO:0000313" key="8">
    <source>
        <dbReference type="EMBL" id="CAB4647068.1"/>
    </source>
</evidence>
<dbReference type="SUPFAM" id="SSF52833">
    <property type="entry name" value="Thioredoxin-like"/>
    <property type="match status" value="1"/>
</dbReference>
<keyword evidence="2" id="KW-0732">Signal</keyword>
<organism evidence="8">
    <name type="scientific">freshwater metagenome</name>
    <dbReference type="NCBI Taxonomy" id="449393"/>
    <lineage>
        <taxon>unclassified sequences</taxon>
        <taxon>metagenomes</taxon>
        <taxon>ecological metagenomes</taxon>
    </lineage>
</organism>
<keyword evidence="6" id="KW-0472">Membrane</keyword>